<dbReference type="OrthoDB" id="3632021at2"/>
<sequence>MSDSVAPWLVLVVFLAGGSAFAFVISLVLIRLKRHGEPREMQLRRLAARLDGRPRVTIRTVEFSVAQADLFRVAQSRGYSMTENRFGRYYTFFRTPHQPWTSV</sequence>
<keyword evidence="1" id="KW-0812">Transmembrane</keyword>
<dbReference type="STRING" id="546364.SAMN04489730_1638"/>
<name>A0A1K1QCN8_9PSEU</name>
<gene>
    <name evidence="2" type="ORF">SAMN04489730_1638</name>
</gene>
<proteinExistence type="predicted"/>
<accession>A0A1K1QCN8</accession>
<dbReference type="Proteomes" id="UP000182740">
    <property type="component" value="Unassembled WGS sequence"/>
</dbReference>
<keyword evidence="1" id="KW-0472">Membrane</keyword>
<evidence type="ECO:0000313" key="2">
    <source>
        <dbReference type="EMBL" id="SFW57687.1"/>
    </source>
</evidence>
<dbReference type="AlphaFoldDB" id="A0A1K1QCN8"/>
<protein>
    <submittedName>
        <fullName evidence="2">Uncharacterized protein</fullName>
    </submittedName>
</protein>
<reference evidence="3" key="1">
    <citation type="submission" date="2016-11" db="EMBL/GenBank/DDBJ databases">
        <authorList>
            <person name="Varghese N."/>
            <person name="Submissions S."/>
        </authorList>
    </citation>
    <scope>NUCLEOTIDE SEQUENCE [LARGE SCALE GENOMIC DNA]</scope>
    <source>
        <strain evidence="3">DSM 44671</strain>
    </source>
</reference>
<keyword evidence="1" id="KW-1133">Transmembrane helix</keyword>
<evidence type="ECO:0000256" key="1">
    <source>
        <dbReference type="SAM" id="Phobius"/>
    </source>
</evidence>
<organism evidence="2 3">
    <name type="scientific">Amycolatopsis australiensis</name>
    <dbReference type="NCBI Taxonomy" id="546364"/>
    <lineage>
        <taxon>Bacteria</taxon>
        <taxon>Bacillati</taxon>
        <taxon>Actinomycetota</taxon>
        <taxon>Actinomycetes</taxon>
        <taxon>Pseudonocardiales</taxon>
        <taxon>Pseudonocardiaceae</taxon>
        <taxon>Amycolatopsis</taxon>
    </lineage>
</organism>
<dbReference type="RefSeq" id="WP_072475683.1">
    <property type="nucleotide sequence ID" value="NZ_FPJG01000006.1"/>
</dbReference>
<feature type="transmembrane region" description="Helical" evidence="1">
    <location>
        <begin position="6"/>
        <end position="30"/>
    </location>
</feature>
<keyword evidence="3" id="KW-1185">Reference proteome</keyword>
<dbReference type="EMBL" id="FPJG01000006">
    <property type="protein sequence ID" value="SFW57687.1"/>
    <property type="molecule type" value="Genomic_DNA"/>
</dbReference>
<evidence type="ECO:0000313" key="3">
    <source>
        <dbReference type="Proteomes" id="UP000182740"/>
    </source>
</evidence>